<evidence type="ECO:0000256" key="1">
    <source>
        <dbReference type="SAM" id="MobiDB-lite"/>
    </source>
</evidence>
<organism evidence="2 3">
    <name type="scientific">Morus notabilis</name>
    <dbReference type="NCBI Taxonomy" id="981085"/>
    <lineage>
        <taxon>Eukaryota</taxon>
        <taxon>Viridiplantae</taxon>
        <taxon>Streptophyta</taxon>
        <taxon>Embryophyta</taxon>
        <taxon>Tracheophyta</taxon>
        <taxon>Spermatophyta</taxon>
        <taxon>Magnoliopsida</taxon>
        <taxon>eudicotyledons</taxon>
        <taxon>Gunneridae</taxon>
        <taxon>Pentapetalae</taxon>
        <taxon>rosids</taxon>
        <taxon>fabids</taxon>
        <taxon>Rosales</taxon>
        <taxon>Moraceae</taxon>
        <taxon>Moreae</taxon>
        <taxon>Morus</taxon>
    </lineage>
</organism>
<protein>
    <submittedName>
        <fullName evidence="2">Uncharacterized protein</fullName>
    </submittedName>
</protein>
<dbReference type="EMBL" id="KE343829">
    <property type="protein sequence ID" value="EXB42919.1"/>
    <property type="molecule type" value="Genomic_DNA"/>
</dbReference>
<evidence type="ECO:0000313" key="3">
    <source>
        <dbReference type="Proteomes" id="UP000030645"/>
    </source>
</evidence>
<accession>W9R987</accession>
<reference evidence="3" key="1">
    <citation type="submission" date="2013-01" db="EMBL/GenBank/DDBJ databases">
        <title>Draft Genome Sequence of a Mulberry Tree, Morus notabilis C.K. Schneid.</title>
        <authorList>
            <person name="He N."/>
            <person name="Zhao S."/>
        </authorList>
    </citation>
    <scope>NUCLEOTIDE SEQUENCE</scope>
</reference>
<dbReference type="Proteomes" id="UP000030645">
    <property type="component" value="Unassembled WGS sequence"/>
</dbReference>
<name>W9R987_9ROSA</name>
<proteinExistence type="predicted"/>
<feature type="compositionally biased region" description="Polar residues" evidence="1">
    <location>
        <begin position="8"/>
        <end position="24"/>
    </location>
</feature>
<evidence type="ECO:0000313" key="2">
    <source>
        <dbReference type="EMBL" id="EXB42919.1"/>
    </source>
</evidence>
<gene>
    <name evidence="2" type="ORF">L484_013941</name>
</gene>
<dbReference type="AlphaFoldDB" id="W9R987"/>
<feature type="region of interest" description="Disordered" evidence="1">
    <location>
        <begin position="1"/>
        <end position="27"/>
    </location>
</feature>
<sequence>MVGRGRTKNSAEGQENESASQPGVSTAKMAENWMQVVQTLIGRQEQTAKMFKMMVEHQKLMEQQLDDARRE</sequence>
<keyword evidence="3" id="KW-1185">Reference proteome</keyword>